<accession>A0A0P1I331</accession>
<protein>
    <submittedName>
        <fullName evidence="1">Uncharacterized protein</fullName>
    </submittedName>
</protein>
<dbReference type="STRING" id="1715692.RUE5091_00522"/>
<dbReference type="RefSeq" id="WP_243470697.1">
    <property type="nucleotide sequence ID" value="NZ_CYUD01000001.1"/>
</dbReference>
<reference evidence="2" key="1">
    <citation type="submission" date="2015-09" db="EMBL/GenBank/DDBJ databases">
        <authorList>
            <person name="Rodrigo-Torres L."/>
            <person name="Arahal D.R."/>
        </authorList>
    </citation>
    <scope>NUCLEOTIDE SEQUENCE [LARGE SCALE GENOMIC DNA]</scope>
    <source>
        <strain evidence="2">CECT 5091</strain>
    </source>
</reference>
<name>A0A0P1I331_9RHOB</name>
<gene>
    <name evidence="1" type="ORF">RUE5091_00522</name>
</gene>
<dbReference type="EMBL" id="CYUD01000001">
    <property type="protein sequence ID" value="CUJ86856.1"/>
    <property type="molecule type" value="Genomic_DNA"/>
</dbReference>
<evidence type="ECO:0000313" key="2">
    <source>
        <dbReference type="Proteomes" id="UP000051260"/>
    </source>
</evidence>
<dbReference type="AlphaFoldDB" id="A0A0P1I331"/>
<evidence type="ECO:0000313" key="1">
    <source>
        <dbReference type="EMBL" id="CUJ86856.1"/>
    </source>
</evidence>
<proteinExistence type="predicted"/>
<dbReference type="Proteomes" id="UP000051260">
    <property type="component" value="Unassembled WGS sequence"/>
</dbReference>
<keyword evidence="2" id="KW-1185">Reference proteome</keyword>
<organism evidence="1 2">
    <name type="scientific">Ruegeria denitrificans</name>
    <dbReference type="NCBI Taxonomy" id="1715692"/>
    <lineage>
        <taxon>Bacteria</taxon>
        <taxon>Pseudomonadati</taxon>
        <taxon>Pseudomonadota</taxon>
        <taxon>Alphaproteobacteria</taxon>
        <taxon>Rhodobacterales</taxon>
        <taxon>Roseobacteraceae</taxon>
        <taxon>Ruegeria</taxon>
    </lineage>
</organism>
<sequence length="74" mass="7997">MPPTNVIINETFDNGDANWTGTDLEFKSECAFLGKGPSNTVTELDGNRNAVTVLEQSFTLTDPKSGQLTFDTAL</sequence>